<dbReference type="AlphaFoldDB" id="A0A7M5V9Q0"/>
<keyword evidence="2" id="KW-1185">Reference proteome</keyword>
<proteinExistence type="predicted"/>
<evidence type="ECO:0000313" key="2">
    <source>
        <dbReference type="Proteomes" id="UP000594262"/>
    </source>
</evidence>
<dbReference type="RefSeq" id="XP_066911727.1">
    <property type="nucleotide sequence ID" value="XM_067055626.1"/>
</dbReference>
<accession>A0A7M5V9Q0</accession>
<reference evidence="1" key="1">
    <citation type="submission" date="2021-01" db="UniProtKB">
        <authorList>
            <consortium name="EnsemblMetazoa"/>
        </authorList>
    </citation>
    <scope>IDENTIFICATION</scope>
</reference>
<protein>
    <submittedName>
        <fullName evidence="1">Uncharacterized protein</fullName>
    </submittedName>
</protein>
<name>A0A7M5V9Q0_9CNID</name>
<organism evidence="1 2">
    <name type="scientific">Clytia hemisphaerica</name>
    <dbReference type="NCBI Taxonomy" id="252671"/>
    <lineage>
        <taxon>Eukaryota</taxon>
        <taxon>Metazoa</taxon>
        <taxon>Cnidaria</taxon>
        <taxon>Hydrozoa</taxon>
        <taxon>Hydroidolina</taxon>
        <taxon>Leptothecata</taxon>
        <taxon>Obeliida</taxon>
        <taxon>Clytiidae</taxon>
        <taxon>Clytia</taxon>
    </lineage>
</organism>
<dbReference type="EnsemblMetazoa" id="CLYHEMT004979.1">
    <property type="protein sequence ID" value="CLYHEMP004979.1"/>
    <property type="gene ID" value="CLYHEMG004979"/>
</dbReference>
<evidence type="ECO:0000313" key="1">
    <source>
        <dbReference type="EnsemblMetazoa" id="CLYHEMP004979.1"/>
    </source>
</evidence>
<dbReference type="Proteomes" id="UP000594262">
    <property type="component" value="Unplaced"/>
</dbReference>
<sequence>MYSWVASFFNEDSTSNTTLYADQLIAQQTGQQPKEEWTWIELIDDKEENGLIIVQTDESVRAHNLETEDPTPSKRKRPITKRDVLARKTFRRSLHTDRPLMSKPRPSTLRKLAKAGPLDVQLRKFCKVQQTTSEVLSATFPTCNLFNIGTNTQFDCDISYLLNNTTFLKCVLEGILKEEVILDRSLQQWLELLMNVGRKKQIKANQQPLAIEWRKKEEEQLFIEWRSTEDTALPAKEGVLIEEIDDIEFEPHVNDDDVIITMVRYPLPSWLRRINTFDNRHELPCHLKHLRAEDFHQACGESNVLPIHTCDPLTRVPDHLKQLRPEDFHQACGEANVMPVQTCDTLTRVPLWMQRLDVVELRHDKEHASTVRIPTWMRQLCVNNEEMGGCYRLPSWMNRINVDIPDPKPANCDLIQTVRGSNSWFSTTATTRWVSNTRPRKWIRASSETTILLNNAQTICNSMINFAMVLATATCKAAEKTATDLSLSSPVPNTIQTSACAQKKKRVLSQSSLLAKHLATKSAKKNKKWLSKVNNVKKIQNKRNQRYNAKSFSGSKCVRAC</sequence>
<dbReference type="GeneID" id="136798950"/>